<evidence type="ECO:0000256" key="2">
    <source>
        <dbReference type="ARBA" id="ARBA00023136"/>
    </source>
</evidence>
<evidence type="ECO:0000259" key="5">
    <source>
        <dbReference type="PROSITE" id="PS50835"/>
    </source>
</evidence>
<dbReference type="PROSITE" id="PS50835">
    <property type="entry name" value="IG_LIKE"/>
    <property type="match status" value="1"/>
</dbReference>
<dbReference type="GeneTree" id="ENSGT01150000287796"/>
<reference evidence="6" key="2">
    <citation type="submission" date="2025-09" db="UniProtKB">
        <authorList>
            <consortium name="Ensembl"/>
        </authorList>
    </citation>
    <scope>IDENTIFICATION</scope>
</reference>
<dbReference type="InterPro" id="IPR050504">
    <property type="entry name" value="IgSF_BTN/MOG"/>
</dbReference>
<evidence type="ECO:0000313" key="6">
    <source>
        <dbReference type="Ensembl" id="ENSHBUP00000030970.1"/>
    </source>
</evidence>
<dbReference type="InterPro" id="IPR003599">
    <property type="entry name" value="Ig_sub"/>
</dbReference>
<dbReference type="InterPro" id="IPR036179">
    <property type="entry name" value="Ig-like_dom_sf"/>
</dbReference>
<proteinExistence type="predicted"/>
<dbReference type="SMART" id="SM00409">
    <property type="entry name" value="IG"/>
    <property type="match status" value="1"/>
</dbReference>
<feature type="domain" description="Ig-like" evidence="5">
    <location>
        <begin position="30"/>
        <end position="129"/>
    </location>
</feature>
<keyword evidence="7" id="KW-1185">Reference proteome</keyword>
<keyword evidence="4" id="KW-0812">Transmembrane</keyword>
<protein>
    <recommendedName>
        <fullName evidence="5">Ig-like domain-containing protein</fullName>
    </recommendedName>
</protein>
<dbReference type="SUPFAM" id="SSF48726">
    <property type="entry name" value="Immunoglobulin"/>
    <property type="match status" value="1"/>
</dbReference>
<dbReference type="PANTHER" id="PTHR24100">
    <property type="entry name" value="BUTYROPHILIN"/>
    <property type="match status" value="1"/>
</dbReference>
<dbReference type="PANTHER" id="PTHR24100:SF151">
    <property type="entry name" value="ICOS LIGAND"/>
    <property type="match status" value="1"/>
</dbReference>
<dbReference type="Pfam" id="PF07686">
    <property type="entry name" value="V-set"/>
    <property type="match status" value="1"/>
</dbReference>
<dbReference type="OMA" id="TYECESI"/>
<organism evidence="6 7">
    <name type="scientific">Haplochromis burtoni</name>
    <name type="common">Burton's mouthbrooder</name>
    <name type="synonym">Chromis burtoni</name>
    <dbReference type="NCBI Taxonomy" id="8153"/>
    <lineage>
        <taxon>Eukaryota</taxon>
        <taxon>Metazoa</taxon>
        <taxon>Chordata</taxon>
        <taxon>Craniata</taxon>
        <taxon>Vertebrata</taxon>
        <taxon>Euteleostomi</taxon>
        <taxon>Actinopterygii</taxon>
        <taxon>Neopterygii</taxon>
        <taxon>Teleostei</taxon>
        <taxon>Neoteleostei</taxon>
        <taxon>Acanthomorphata</taxon>
        <taxon>Ovalentaria</taxon>
        <taxon>Cichlomorphae</taxon>
        <taxon>Cichliformes</taxon>
        <taxon>Cichlidae</taxon>
        <taxon>African cichlids</taxon>
        <taxon>Pseudocrenilabrinae</taxon>
        <taxon>Haplochromini</taxon>
        <taxon>Haplochromis</taxon>
    </lineage>
</organism>
<comment type="subcellular location">
    <subcellularLocation>
        <location evidence="1">Membrane</location>
    </subcellularLocation>
</comment>
<feature type="transmembrane region" description="Helical" evidence="4">
    <location>
        <begin position="6"/>
        <end position="21"/>
    </location>
</feature>
<dbReference type="AlphaFoldDB" id="A0A3Q2X760"/>
<accession>A0A3Q2X760</accession>
<evidence type="ECO:0000256" key="1">
    <source>
        <dbReference type="ARBA" id="ARBA00004370"/>
    </source>
</evidence>
<name>A0A3Q2X760_HAPBU</name>
<sequence length="146" mass="16673">IKYFNVNAFLIIMFLFFYISFSDQKELTVNQEADATLECSGSTNATVIMIRWEKPNLTSACVICFIDDQLQKDIQHELFKNRVDMTDPKWKETGNFSVSLKNVTTNDSGTYICEAGYNGQEPVLLSTVTLKVEVQGEFNFTQLNEQ</sequence>
<dbReference type="GO" id="GO:0005102">
    <property type="term" value="F:signaling receptor binding"/>
    <property type="evidence" value="ECO:0007669"/>
    <property type="project" value="TreeGrafter"/>
</dbReference>
<evidence type="ECO:0000256" key="3">
    <source>
        <dbReference type="ARBA" id="ARBA00023319"/>
    </source>
</evidence>
<dbReference type="Ensembl" id="ENSHBUT00000022481.1">
    <property type="protein sequence ID" value="ENSHBUP00000030970.1"/>
    <property type="gene ID" value="ENSHBUG00000016340.1"/>
</dbReference>
<evidence type="ECO:0000256" key="4">
    <source>
        <dbReference type="SAM" id="Phobius"/>
    </source>
</evidence>
<reference evidence="6" key="1">
    <citation type="submission" date="2025-08" db="UniProtKB">
        <authorList>
            <consortium name="Ensembl"/>
        </authorList>
    </citation>
    <scope>IDENTIFICATION</scope>
</reference>
<dbReference type="Gene3D" id="2.60.40.10">
    <property type="entry name" value="Immunoglobulins"/>
    <property type="match status" value="1"/>
</dbReference>
<dbReference type="InterPro" id="IPR013783">
    <property type="entry name" value="Ig-like_fold"/>
</dbReference>
<dbReference type="GO" id="GO:0050852">
    <property type="term" value="P:T cell receptor signaling pathway"/>
    <property type="evidence" value="ECO:0007669"/>
    <property type="project" value="TreeGrafter"/>
</dbReference>
<dbReference type="GO" id="GO:0001817">
    <property type="term" value="P:regulation of cytokine production"/>
    <property type="evidence" value="ECO:0007669"/>
    <property type="project" value="TreeGrafter"/>
</dbReference>
<dbReference type="InterPro" id="IPR007110">
    <property type="entry name" value="Ig-like_dom"/>
</dbReference>
<dbReference type="Proteomes" id="UP000264840">
    <property type="component" value="Unplaced"/>
</dbReference>
<dbReference type="GO" id="GO:0009897">
    <property type="term" value="C:external side of plasma membrane"/>
    <property type="evidence" value="ECO:0007669"/>
    <property type="project" value="TreeGrafter"/>
</dbReference>
<keyword evidence="4" id="KW-1133">Transmembrane helix</keyword>
<dbReference type="InterPro" id="IPR013106">
    <property type="entry name" value="Ig_V-set"/>
</dbReference>
<evidence type="ECO:0000313" key="7">
    <source>
        <dbReference type="Proteomes" id="UP000264840"/>
    </source>
</evidence>
<keyword evidence="2 4" id="KW-0472">Membrane</keyword>
<keyword evidence="3" id="KW-0393">Immunoglobulin domain</keyword>